<comment type="function">
    <text evidence="2 20">Cell wall formation.</text>
</comment>
<evidence type="ECO:0000256" key="20">
    <source>
        <dbReference type="HAMAP-Rule" id="MF_00037"/>
    </source>
</evidence>
<dbReference type="Proteomes" id="UP000030512">
    <property type="component" value="Chromosome"/>
</dbReference>
<gene>
    <name evidence="20" type="primary">murB</name>
    <name evidence="22" type="ORF">JT25_012240</name>
</gene>
<dbReference type="Gene3D" id="3.30.43.10">
    <property type="entry name" value="Uridine Diphospho-n-acetylenolpyruvylglucosamine Reductase, domain 2"/>
    <property type="match status" value="1"/>
</dbReference>
<evidence type="ECO:0000313" key="22">
    <source>
        <dbReference type="EMBL" id="AMK77241.1"/>
    </source>
</evidence>
<dbReference type="GO" id="GO:0008762">
    <property type="term" value="F:UDP-N-acetylmuramate dehydrogenase activity"/>
    <property type="evidence" value="ECO:0007669"/>
    <property type="project" value="UniProtKB-UniRule"/>
</dbReference>
<dbReference type="GO" id="GO:0051301">
    <property type="term" value="P:cell division"/>
    <property type="evidence" value="ECO:0007669"/>
    <property type="project" value="UniProtKB-KW"/>
</dbReference>
<keyword evidence="9 20" id="KW-0132">Cell division</keyword>
<keyword evidence="10 20" id="KW-0285">Flavoprotein</keyword>
<keyword evidence="16 20" id="KW-0131">Cell cycle</keyword>
<dbReference type="InterPro" id="IPR016167">
    <property type="entry name" value="FAD-bd_PCMH_sub1"/>
</dbReference>
<dbReference type="PANTHER" id="PTHR21071">
    <property type="entry name" value="UDP-N-ACETYLENOLPYRUVOYLGLUCOSAMINE REDUCTASE"/>
    <property type="match status" value="1"/>
</dbReference>
<evidence type="ECO:0000256" key="14">
    <source>
        <dbReference type="ARBA" id="ARBA00022984"/>
    </source>
</evidence>
<dbReference type="GO" id="GO:0008360">
    <property type="term" value="P:regulation of cell shape"/>
    <property type="evidence" value="ECO:0007669"/>
    <property type="project" value="UniProtKB-KW"/>
</dbReference>
<dbReference type="InterPro" id="IPR011601">
    <property type="entry name" value="MurB_C"/>
</dbReference>
<reference evidence="22 23" key="1">
    <citation type="journal article" date="2015" name="Environ. Microbiol.">
        <title>Methane oxidation coupled to nitrate reduction under hypoxia by the Gammaproteobacterium Methylomonas denitrificans, sp. nov. type strain FJG1.</title>
        <authorList>
            <person name="Kits K.D."/>
            <person name="Klotz M.G."/>
            <person name="Stein L.Y."/>
        </authorList>
    </citation>
    <scope>NUCLEOTIDE SEQUENCE [LARGE SCALE GENOMIC DNA]</scope>
    <source>
        <strain evidence="22 23">FJG1</strain>
    </source>
</reference>
<dbReference type="InterPro" id="IPR006094">
    <property type="entry name" value="Oxid_FAD_bind_N"/>
</dbReference>
<evidence type="ECO:0000256" key="8">
    <source>
        <dbReference type="ARBA" id="ARBA00022490"/>
    </source>
</evidence>
<keyword evidence="17 20" id="KW-0961">Cell wall biogenesis/degradation</keyword>
<evidence type="ECO:0000313" key="23">
    <source>
        <dbReference type="Proteomes" id="UP000030512"/>
    </source>
</evidence>
<evidence type="ECO:0000256" key="6">
    <source>
        <dbReference type="ARBA" id="ARBA00012518"/>
    </source>
</evidence>
<dbReference type="HAMAP" id="MF_00037">
    <property type="entry name" value="MurB"/>
    <property type="match status" value="1"/>
</dbReference>
<dbReference type="EMBL" id="CP014476">
    <property type="protein sequence ID" value="AMK77241.1"/>
    <property type="molecule type" value="Genomic_DNA"/>
</dbReference>
<keyword evidence="11 20" id="KW-0274">FAD</keyword>
<evidence type="ECO:0000259" key="21">
    <source>
        <dbReference type="PROSITE" id="PS51387"/>
    </source>
</evidence>
<proteinExistence type="inferred from homology"/>
<dbReference type="OrthoDB" id="9804753at2"/>
<dbReference type="InterPro" id="IPR016169">
    <property type="entry name" value="FAD-bd_PCMH_sub2"/>
</dbReference>
<dbReference type="STRING" id="1538553.JT25_012240"/>
<dbReference type="NCBIfam" id="NF010480">
    <property type="entry name" value="PRK13905.1"/>
    <property type="match status" value="1"/>
</dbReference>
<evidence type="ECO:0000256" key="7">
    <source>
        <dbReference type="ARBA" id="ARBA00015188"/>
    </source>
</evidence>
<feature type="active site" evidence="20">
    <location>
        <position position="284"/>
    </location>
</feature>
<dbReference type="SUPFAM" id="SSF56176">
    <property type="entry name" value="FAD-binding/transporter-associated domain-like"/>
    <property type="match status" value="1"/>
</dbReference>
<evidence type="ECO:0000256" key="12">
    <source>
        <dbReference type="ARBA" id="ARBA00022857"/>
    </source>
</evidence>
<dbReference type="InterPro" id="IPR003170">
    <property type="entry name" value="MurB"/>
</dbReference>
<comment type="cofactor">
    <cofactor evidence="1 20">
        <name>FAD</name>
        <dbReference type="ChEBI" id="CHEBI:57692"/>
    </cofactor>
</comment>
<evidence type="ECO:0000256" key="17">
    <source>
        <dbReference type="ARBA" id="ARBA00023316"/>
    </source>
</evidence>
<organism evidence="22 23">
    <name type="scientific">Methylomonas denitrificans</name>
    <dbReference type="NCBI Taxonomy" id="1538553"/>
    <lineage>
        <taxon>Bacteria</taxon>
        <taxon>Pseudomonadati</taxon>
        <taxon>Pseudomonadota</taxon>
        <taxon>Gammaproteobacteria</taxon>
        <taxon>Methylococcales</taxon>
        <taxon>Methylococcaceae</taxon>
        <taxon>Methylomonas</taxon>
    </lineage>
</organism>
<dbReference type="KEGG" id="mdn:JT25_012240"/>
<accession>A0A126T578</accession>
<keyword evidence="8 20" id="KW-0963">Cytoplasm</keyword>
<dbReference type="GO" id="GO:0071949">
    <property type="term" value="F:FAD binding"/>
    <property type="evidence" value="ECO:0007669"/>
    <property type="project" value="InterPro"/>
</dbReference>
<dbReference type="EC" id="1.3.1.98" evidence="6 20"/>
<dbReference type="PANTHER" id="PTHR21071:SF4">
    <property type="entry name" value="UDP-N-ACETYLENOLPYRUVOYLGLUCOSAMINE REDUCTASE"/>
    <property type="match status" value="1"/>
</dbReference>
<evidence type="ECO:0000256" key="10">
    <source>
        <dbReference type="ARBA" id="ARBA00022630"/>
    </source>
</evidence>
<keyword evidence="15 20" id="KW-0560">Oxidoreductase</keyword>
<evidence type="ECO:0000256" key="11">
    <source>
        <dbReference type="ARBA" id="ARBA00022827"/>
    </source>
</evidence>
<comment type="similarity">
    <text evidence="5 20">Belongs to the MurB family.</text>
</comment>
<evidence type="ECO:0000256" key="9">
    <source>
        <dbReference type="ARBA" id="ARBA00022618"/>
    </source>
</evidence>
<dbReference type="Gene3D" id="3.90.78.10">
    <property type="entry name" value="UDP-N-acetylenolpyruvoylglucosamine reductase, C-terminal domain"/>
    <property type="match status" value="1"/>
</dbReference>
<keyword evidence="14 20" id="KW-0573">Peptidoglycan synthesis</keyword>
<dbReference type="GO" id="GO:0005829">
    <property type="term" value="C:cytosol"/>
    <property type="evidence" value="ECO:0007669"/>
    <property type="project" value="TreeGrafter"/>
</dbReference>
<dbReference type="GO" id="GO:0071555">
    <property type="term" value="P:cell wall organization"/>
    <property type="evidence" value="ECO:0007669"/>
    <property type="project" value="UniProtKB-KW"/>
</dbReference>
<comment type="subcellular location">
    <subcellularLocation>
        <location evidence="3 20">Cytoplasm</location>
    </subcellularLocation>
</comment>
<dbReference type="Pfam" id="PF02873">
    <property type="entry name" value="MurB_C"/>
    <property type="match status" value="1"/>
</dbReference>
<feature type="active site" description="Proton donor" evidence="20">
    <location>
        <position position="214"/>
    </location>
</feature>
<keyword evidence="13 20" id="KW-0133">Cell shape</keyword>
<dbReference type="UniPathway" id="UPA00219"/>
<protein>
    <recommendedName>
        <fullName evidence="7 20">UDP-N-acetylenolpyruvoylglucosamine reductase</fullName>
        <ecNumber evidence="6 20">1.3.1.98</ecNumber>
    </recommendedName>
    <alternativeName>
        <fullName evidence="18 20">UDP-N-acetylmuramate dehydrogenase</fullName>
    </alternativeName>
</protein>
<comment type="pathway">
    <text evidence="4 20">Cell wall biogenesis; peptidoglycan biosynthesis.</text>
</comment>
<evidence type="ECO:0000256" key="19">
    <source>
        <dbReference type="ARBA" id="ARBA00048914"/>
    </source>
</evidence>
<dbReference type="SUPFAM" id="SSF56194">
    <property type="entry name" value="Uridine diphospho-N-Acetylenolpyruvylglucosamine reductase, MurB, C-terminal domain"/>
    <property type="match status" value="1"/>
</dbReference>
<name>A0A126T578_9GAMM</name>
<dbReference type="PROSITE" id="PS51387">
    <property type="entry name" value="FAD_PCMH"/>
    <property type="match status" value="1"/>
</dbReference>
<evidence type="ECO:0000256" key="16">
    <source>
        <dbReference type="ARBA" id="ARBA00023306"/>
    </source>
</evidence>
<dbReference type="Pfam" id="PF01565">
    <property type="entry name" value="FAD_binding_4"/>
    <property type="match status" value="1"/>
</dbReference>
<evidence type="ECO:0000256" key="13">
    <source>
        <dbReference type="ARBA" id="ARBA00022960"/>
    </source>
</evidence>
<feature type="domain" description="FAD-binding PCMH-type" evidence="21">
    <location>
        <begin position="21"/>
        <end position="185"/>
    </location>
</feature>
<evidence type="ECO:0000256" key="15">
    <source>
        <dbReference type="ARBA" id="ARBA00023002"/>
    </source>
</evidence>
<keyword evidence="12 20" id="KW-0521">NADP</keyword>
<feature type="active site" evidence="20">
    <location>
        <position position="165"/>
    </location>
</feature>
<comment type="catalytic activity">
    <reaction evidence="19 20">
        <text>UDP-N-acetyl-alpha-D-muramate + NADP(+) = UDP-N-acetyl-3-O-(1-carboxyvinyl)-alpha-D-glucosamine + NADPH + H(+)</text>
        <dbReference type="Rhea" id="RHEA:12248"/>
        <dbReference type="ChEBI" id="CHEBI:15378"/>
        <dbReference type="ChEBI" id="CHEBI:57783"/>
        <dbReference type="ChEBI" id="CHEBI:58349"/>
        <dbReference type="ChEBI" id="CHEBI:68483"/>
        <dbReference type="ChEBI" id="CHEBI:70757"/>
        <dbReference type="EC" id="1.3.1.98"/>
    </reaction>
</comment>
<dbReference type="InterPro" id="IPR036635">
    <property type="entry name" value="MurB_C_sf"/>
</dbReference>
<dbReference type="AlphaFoldDB" id="A0A126T578"/>
<evidence type="ECO:0000256" key="4">
    <source>
        <dbReference type="ARBA" id="ARBA00004752"/>
    </source>
</evidence>
<evidence type="ECO:0000256" key="18">
    <source>
        <dbReference type="ARBA" id="ARBA00031026"/>
    </source>
</evidence>
<evidence type="ECO:0000256" key="1">
    <source>
        <dbReference type="ARBA" id="ARBA00001974"/>
    </source>
</evidence>
<keyword evidence="23" id="KW-1185">Reference proteome</keyword>
<dbReference type="NCBIfam" id="TIGR00179">
    <property type="entry name" value="murB"/>
    <property type="match status" value="1"/>
</dbReference>
<dbReference type="Gene3D" id="3.30.465.10">
    <property type="match status" value="1"/>
</dbReference>
<dbReference type="RefSeq" id="WP_062328751.1">
    <property type="nucleotide sequence ID" value="NZ_CP014476.1"/>
</dbReference>
<evidence type="ECO:0000256" key="2">
    <source>
        <dbReference type="ARBA" id="ARBA00003921"/>
    </source>
</evidence>
<dbReference type="GO" id="GO:0009252">
    <property type="term" value="P:peptidoglycan biosynthetic process"/>
    <property type="evidence" value="ECO:0007669"/>
    <property type="project" value="UniProtKB-UniRule"/>
</dbReference>
<evidence type="ECO:0000256" key="5">
    <source>
        <dbReference type="ARBA" id="ARBA00010485"/>
    </source>
</evidence>
<dbReference type="InterPro" id="IPR036318">
    <property type="entry name" value="FAD-bd_PCMH-like_sf"/>
</dbReference>
<evidence type="ECO:0000256" key="3">
    <source>
        <dbReference type="ARBA" id="ARBA00004496"/>
    </source>
</evidence>
<dbReference type="InterPro" id="IPR016166">
    <property type="entry name" value="FAD-bd_PCMH"/>
</dbReference>
<sequence>MVTKGTLLNNEPLAKYTSWRVGGPAQHLYIPENKADLIEFIAGLPAGEPLYWMGLGSNLLVRDGGIRGTVINTRGRLKEMYLADSERVYVEAGVPCAHIARFCADLGLTGAEFLAGIPGTMGGALKMNAGAFGGETWSIVEKVEMINPRGDVTQRDHHEFEVAYRSVKGLADEWFLSAQLKLSKGNSEASQQHIKALLEKRNASQPTNKPTCGSVFKNPPGDYAARLIEACGLKGFAIGGAVVSEKHANFIENRGDASSEDIEALIEHIQTQVQTQFGISLQTEVCRVGEKA</sequence>